<comment type="similarity">
    <text evidence="1">Belongs to the HipA Ser/Thr kinase family.</text>
</comment>
<evidence type="ECO:0000256" key="1">
    <source>
        <dbReference type="ARBA" id="ARBA00010164"/>
    </source>
</evidence>
<evidence type="ECO:0000313" key="6">
    <source>
        <dbReference type="Proteomes" id="UP001549691"/>
    </source>
</evidence>
<protein>
    <submittedName>
        <fullName evidence="5">Type II toxin-antitoxin system HipA family toxin YjjJ</fullName>
    </submittedName>
</protein>
<evidence type="ECO:0000256" key="2">
    <source>
        <dbReference type="ARBA" id="ARBA00022679"/>
    </source>
</evidence>
<sequence length="448" mass="47554">MILPADLLAILASGPLPAAALVERLGISRPTLSRLVAAAGDAVLRYGAARATAYAARRSVAGRSAWPIYRIGENGGSQNIATLHAVMGGYLAALHDEARFEFSEALPWWLQDMRPQGFLGRAFAHAHAGALNLPDTLNLWNDDHALVALAALGDDTPGNLLVGDAALAHYYLGADKVPAIPLTERAMRYPALAAAALAGDVPGSSAGGEQPKFTALIDTGQQQAAVLVKFSSAAANPVAQRWASLLVAEHHALQTLRAAGYPASASELLMAGGQTFLQVERFDRIGNAHGRMGRRGLISLAALDDAFVGHAEQPWPQITAQLAAQGHITPGSHALAERLYAFGLMIGNTDMHRGNLGFLHTGGVLELAPAYDMLPMHYAPRASGEMNDRAPDLRFRSPPALAAWREMLPLARSWAAAVQQDTRLDSALRDAIRTQEENLRTLAASLAD</sequence>
<organism evidence="5 6">
    <name type="scientific">Uliginosibacterium flavum</name>
    <dbReference type="NCBI Taxonomy" id="1396831"/>
    <lineage>
        <taxon>Bacteria</taxon>
        <taxon>Pseudomonadati</taxon>
        <taxon>Pseudomonadota</taxon>
        <taxon>Betaproteobacteria</taxon>
        <taxon>Rhodocyclales</taxon>
        <taxon>Zoogloeaceae</taxon>
        <taxon>Uliginosibacterium</taxon>
    </lineage>
</organism>
<accession>A0ABV2TQJ8</accession>
<dbReference type="PANTHER" id="PTHR37419">
    <property type="entry name" value="SERINE/THREONINE-PROTEIN KINASE TOXIN HIPA"/>
    <property type="match status" value="1"/>
</dbReference>
<keyword evidence="6" id="KW-1185">Reference proteome</keyword>
<dbReference type="InterPro" id="IPR052028">
    <property type="entry name" value="HipA_Ser/Thr_kinase"/>
</dbReference>
<dbReference type="PANTHER" id="PTHR37419:SF8">
    <property type="entry name" value="TOXIN YJJJ"/>
    <property type="match status" value="1"/>
</dbReference>
<dbReference type="NCBIfam" id="NF007297">
    <property type="entry name" value="PRK09775.1"/>
    <property type="match status" value="1"/>
</dbReference>
<name>A0ABV2TQJ8_9RHOO</name>
<dbReference type="InterPro" id="IPR012893">
    <property type="entry name" value="HipA-like_C"/>
</dbReference>
<reference evidence="5 6" key="1">
    <citation type="submission" date="2024-07" db="EMBL/GenBank/DDBJ databases">
        <title>Uliginosibacterium flavum JJ3220;KACC:17644.</title>
        <authorList>
            <person name="Kim M.K."/>
        </authorList>
    </citation>
    <scope>NUCLEOTIDE SEQUENCE [LARGE SCALE GENOMIC DNA]</scope>
    <source>
        <strain evidence="5 6">KACC:17644</strain>
    </source>
</reference>
<comment type="caution">
    <text evidence="5">The sequence shown here is derived from an EMBL/GenBank/DDBJ whole genome shotgun (WGS) entry which is preliminary data.</text>
</comment>
<gene>
    <name evidence="5" type="primary">yjjJ</name>
    <name evidence="5" type="ORF">ABXR19_18555</name>
</gene>
<feature type="domain" description="HipA-like C-terminal" evidence="4">
    <location>
        <begin position="204"/>
        <end position="381"/>
    </location>
</feature>
<evidence type="ECO:0000256" key="3">
    <source>
        <dbReference type="ARBA" id="ARBA00022777"/>
    </source>
</evidence>
<proteinExistence type="inferred from homology"/>
<evidence type="ECO:0000313" key="5">
    <source>
        <dbReference type="EMBL" id="MET7016193.1"/>
    </source>
</evidence>
<keyword evidence="3" id="KW-0418">Kinase</keyword>
<dbReference type="RefSeq" id="WP_354602650.1">
    <property type="nucleotide sequence ID" value="NZ_JBEWZI010000030.1"/>
</dbReference>
<dbReference type="Proteomes" id="UP001549691">
    <property type="component" value="Unassembled WGS sequence"/>
</dbReference>
<evidence type="ECO:0000259" key="4">
    <source>
        <dbReference type="Pfam" id="PF07804"/>
    </source>
</evidence>
<dbReference type="EMBL" id="JBEWZI010000030">
    <property type="protein sequence ID" value="MET7016193.1"/>
    <property type="molecule type" value="Genomic_DNA"/>
</dbReference>
<keyword evidence="2" id="KW-0808">Transferase</keyword>
<dbReference type="Pfam" id="PF07804">
    <property type="entry name" value="HipA_C"/>
    <property type="match status" value="1"/>
</dbReference>